<protein>
    <submittedName>
        <fullName evidence="1">L-rhamnose mutarotase</fullName>
    </submittedName>
</protein>
<gene>
    <name evidence="1" type="ORF">MTP13_05080</name>
</gene>
<organism evidence="1 2">
    <name type="scientific">Agromyces soli</name>
    <dbReference type="NCBI Taxonomy" id="659012"/>
    <lineage>
        <taxon>Bacteria</taxon>
        <taxon>Bacillati</taxon>
        <taxon>Actinomycetota</taxon>
        <taxon>Actinomycetes</taxon>
        <taxon>Micrococcales</taxon>
        <taxon>Microbacteriaceae</taxon>
        <taxon>Agromyces</taxon>
    </lineage>
</organism>
<reference evidence="1 2" key="1">
    <citation type="submission" date="2022-03" db="EMBL/GenBank/DDBJ databases">
        <title>Agromyces sp. isolated from the gut of P. brevitarsis seulensis larvae.</title>
        <authorList>
            <person name="Won M."/>
            <person name="Kwon S.-W."/>
        </authorList>
    </citation>
    <scope>NUCLEOTIDE SEQUENCE [LARGE SCALE GENOMIC DNA]</scope>
    <source>
        <strain evidence="1 2">KACC 16215</strain>
    </source>
</reference>
<keyword evidence="2" id="KW-1185">Reference proteome</keyword>
<dbReference type="SUPFAM" id="SSF54909">
    <property type="entry name" value="Dimeric alpha+beta barrel"/>
    <property type="match status" value="1"/>
</dbReference>
<dbReference type="EMBL" id="CP094533">
    <property type="protein sequence ID" value="UOE27159.1"/>
    <property type="molecule type" value="Genomic_DNA"/>
</dbReference>
<dbReference type="InterPro" id="IPR011008">
    <property type="entry name" value="Dimeric_a/b-barrel"/>
</dbReference>
<dbReference type="Gene3D" id="3.30.70.100">
    <property type="match status" value="1"/>
</dbReference>
<proteinExistence type="predicted"/>
<evidence type="ECO:0000313" key="2">
    <source>
        <dbReference type="Proteomes" id="UP000831304"/>
    </source>
</evidence>
<evidence type="ECO:0000313" key="1">
    <source>
        <dbReference type="EMBL" id="UOE27159.1"/>
    </source>
</evidence>
<accession>A0ABY4AVG6</accession>
<sequence length="104" mass="11753">MTEQRWCVIYELVPGAAAEYARLHEAVPEAVRDALVAQGLSDYSIWVYGDLVVSSYRERATDWSPSPEVQRELDAWSARLAPLFLRVVEADGAPMAARRVFRLD</sequence>
<name>A0ABY4AVG6_9MICO</name>
<dbReference type="RefSeq" id="WP_243570005.1">
    <property type="nucleotide sequence ID" value="NZ_BAAARD010000002.1"/>
</dbReference>
<dbReference type="InterPro" id="IPR008000">
    <property type="entry name" value="Rham/fucose_mutarotase"/>
</dbReference>
<dbReference type="Proteomes" id="UP000831304">
    <property type="component" value="Chromosome"/>
</dbReference>
<dbReference type="Pfam" id="PF05336">
    <property type="entry name" value="rhaM"/>
    <property type="match status" value="1"/>
</dbReference>